<proteinExistence type="predicted"/>
<keyword evidence="1" id="KW-0963">Cytoplasm</keyword>
<evidence type="ECO:0000313" key="4">
    <source>
        <dbReference type="Proteomes" id="UP000319468"/>
    </source>
</evidence>
<dbReference type="GO" id="GO:0070930">
    <property type="term" value="P:trans-translation-dependent protein tagging"/>
    <property type="evidence" value="ECO:0007669"/>
    <property type="project" value="TreeGrafter"/>
</dbReference>
<reference evidence="3 4" key="1">
    <citation type="journal article" date="2017" name="Front. Cell. Infect. Microbiol.">
        <title>Whole Genome Sequence and Phylogenetic Analysis Show Helicobacter pylori Strains from Latin America Have Followed a Unique Evolution Pathway.</title>
        <authorList>
            <person name="Munoz-Ramirez Z.Y."/>
            <person name="Mendez-Tenorio A."/>
            <person name="Kato I."/>
            <person name="Bravo M.M."/>
            <person name="Rizzato C."/>
            <person name="Thorell K."/>
            <person name="Torres R.C."/>
            <person name="Aviles-Jimenez F."/>
            <person name="Camorlinga M."/>
            <person name="Canzian F."/>
            <person name="Torres J."/>
        </authorList>
    </citation>
    <scope>NUCLEOTIDE SEQUENCE [LARGE SCALE GENOMIC DNA]</scope>
    <source>
        <strain evidence="3 4">CM22347</strain>
    </source>
</reference>
<evidence type="ECO:0000256" key="2">
    <source>
        <dbReference type="ARBA" id="ARBA00022884"/>
    </source>
</evidence>
<dbReference type="RefSeq" id="WP_198933846.1">
    <property type="nucleotide sequence ID" value="NZ_MBIR01000116.1"/>
</dbReference>
<dbReference type="PROSITE" id="PS01317">
    <property type="entry name" value="SSRP"/>
    <property type="match status" value="1"/>
</dbReference>
<evidence type="ECO:0000313" key="3">
    <source>
        <dbReference type="EMBL" id="OOQ35785.1"/>
    </source>
</evidence>
<dbReference type="InterPro" id="IPR000037">
    <property type="entry name" value="SsrA-bd_prot"/>
</dbReference>
<gene>
    <name evidence="3" type="ORF">B0X69_00625</name>
</gene>
<dbReference type="Gene3D" id="2.40.280.10">
    <property type="match status" value="1"/>
</dbReference>
<dbReference type="SUPFAM" id="SSF74982">
    <property type="entry name" value="Small protein B (SmpB)"/>
    <property type="match status" value="1"/>
</dbReference>
<dbReference type="Pfam" id="PF01668">
    <property type="entry name" value="SmpB"/>
    <property type="match status" value="1"/>
</dbReference>
<dbReference type="InterPro" id="IPR020081">
    <property type="entry name" value="SsrA-bd_prot_CS"/>
</dbReference>
<dbReference type="PANTHER" id="PTHR30308">
    <property type="entry name" value="TMRNA-BINDING COMPONENT OF TRANS-TRANSLATION TAGGING COMPLEX"/>
    <property type="match status" value="1"/>
</dbReference>
<sequence length="72" mass="8222">MKLIASNKKAYFDYEILETLEAGLALLGSEVKALRQTRVNLKDNFVKIIKGEAFLFGVHISYLDTIHAYYKP</sequence>
<dbReference type="AlphaFoldDB" id="A0A4Y4X689"/>
<dbReference type="GO" id="GO:0005829">
    <property type="term" value="C:cytosol"/>
    <property type="evidence" value="ECO:0007669"/>
    <property type="project" value="TreeGrafter"/>
</dbReference>
<dbReference type="Proteomes" id="UP000319468">
    <property type="component" value="Unassembled WGS sequence"/>
</dbReference>
<accession>A0A4Y4X689</accession>
<protein>
    <submittedName>
        <fullName evidence="3">SsrA-binding protein</fullName>
    </submittedName>
</protein>
<dbReference type="PANTHER" id="PTHR30308:SF2">
    <property type="entry name" value="SSRA-BINDING PROTEIN"/>
    <property type="match status" value="1"/>
</dbReference>
<keyword evidence="2" id="KW-0694">RNA-binding</keyword>
<dbReference type="GO" id="GO:0003723">
    <property type="term" value="F:RNA binding"/>
    <property type="evidence" value="ECO:0007669"/>
    <property type="project" value="UniProtKB-KW"/>
</dbReference>
<organism evidence="3 4">
    <name type="scientific">Helicobacter pylori</name>
    <name type="common">Campylobacter pylori</name>
    <dbReference type="NCBI Taxonomy" id="210"/>
    <lineage>
        <taxon>Bacteria</taxon>
        <taxon>Pseudomonadati</taxon>
        <taxon>Campylobacterota</taxon>
        <taxon>Epsilonproteobacteria</taxon>
        <taxon>Campylobacterales</taxon>
        <taxon>Helicobacteraceae</taxon>
        <taxon>Helicobacter</taxon>
    </lineage>
</organism>
<feature type="non-terminal residue" evidence="3">
    <location>
        <position position="72"/>
    </location>
</feature>
<comment type="caution">
    <text evidence="3">The sequence shown here is derived from an EMBL/GenBank/DDBJ whole genome shotgun (WGS) entry which is preliminary data.</text>
</comment>
<dbReference type="EMBL" id="MUPM01000055">
    <property type="protein sequence ID" value="OOQ35785.1"/>
    <property type="molecule type" value="Genomic_DNA"/>
</dbReference>
<name>A0A4Y4X689_HELPX</name>
<evidence type="ECO:0000256" key="1">
    <source>
        <dbReference type="ARBA" id="ARBA00022490"/>
    </source>
</evidence>
<dbReference type="InterPro" id="IPR023620">
    <property type="entry name" value="SmpB"/>
</dbReference>